<keyword evidence="8" id="KW-1185">Reference proteome</keyword>
<keyword evidence="3" id="KW-0440">LIM domain</keyword>
<feature type="region of interest" description="Disordered" evidence="5">
    <location>
        <begin position="553"/>
        <end position="577"/>
    </location>
</feature>
<dbReference type="PROSITE" id="PS50106">
    <property type="entry name" value="PDZ"/>
    <property type="match status" value="1"/>
</dbReference>
<feature type="region of interest" description="Disordered" evidence="5">
    <location>
        <begin position="122"/>
        <end position="182"/>
    </location>
</feature>
<evidence type="ECO:0000256" key="4">
    <source>
        <dbReference type="SAM" id="Coils"/>
    </source>
</evidence>
<dbReference type="GO" id="GO:0005912">
    <property type="term" value="C:adherens junction"/>
    <property type="evidence" value="ECO:0007669"/>
    <property type="project" value="TreeGrafter"/>
</dbReference>
<dbReference type="GeneID" id="105265252"/>
<feature type="compositionally biased region" description="Basic and acidic residues" evidence="5">
    <location>
        <begin position="459"/>
        <end position="499"/>
    </location>
</feature>
<dbReference type="OrthoDB" id="44841at2759"/>
<dbReference type="PANTHER" id="PTHR24214:SF38">
    <property type="entry name" value="PDZ AND LIM DOMAIN PROTEIN ZASP-RELATED"/>
    <property type="match status" value="1"/>
</dbReference>
<reference evidence="7" key="1">
    <citation type="submission" date="2015-01" db="EMBL/GenBank/DDBJ databases">
        <title>Transcriptome Assembly of Fopius arisanus.</title>
        <authorList>
            <person name="Geib S."/>
        </authorList>
    </citation>
    <scope>NUCLEOTIDE SEQUENCE</scope>
</reference>
<dbReference type="InterPro" id="IPR050604">
    <property type="entry name" value="PDZ-LIM_domain"/>
</dbReference>
<dbReference type="AlphaFoldDB" id="A0A0C9RJK7"/>
<dbReference type="SUPFAM" id="SSF50156">
    <property type="entry name" value="PDZ domain-like"/>
    <property type="match status" value="1"/>
</dbReference>
<dbReference type="InterPro" id="IPR036034">
    <property type="entry name" value="PDZ_sf"/>
</dbReference>
<evidence type="ECO:0000256" key="1">
    <source>
        <dbReference type="ARBA" id="ARBA00004496"/>
    </source>
</evidence>
<dbReference type="GO" id="GO:0030036">
    <property type="term" value="P:actin cytoskeleton organization"/>
    <property type="evidence" value="ECO:0007669"/>
    <property type="project" value="TreeGrafter"/>
</dbReference>
<dbReference type="GO" id="GO:0030018">
    <property type="term" value="C:Z disc"/>
    <property type="evidence" value="ECO:0007669"/>
    <property type="project" value="TreeGrafter"/>
</dbReference>
<protein>
    <submittedName>
        <fullName evidence="9">Titin</fullName>
    </submittedName>
    <submittedName>
        <fullName evidence="7">Zasp52_0 protein</fullName>
    </submittedName>
</protein>
<sequence length="699" mass="79181">MSIINIKLSKFDNTPWGFRLVGGSDFPQPLTVIRVAEGSLAECMGLRVGDVVVRLNDDPVSKLTHGEAHETLVQAGNNFTLVVHRGEEARQVAEAIQEENIVPYKPIDEVKALKALVEDLRDPEELPPLDGPSLEDRSDDEEEIKWETPKIQEDKPKIEEIKEPSPPPTRRDPNIEPVPNKNLTEEEIAELIIEEEELLEVEDKAVLGVNFNKIRPRAPILRESKVLEELQKIAIEEPPRVQELKHQTTFLQKPERPIPAPKKKEEPQDQAEGYRVIIKKQPKKSVTEKLAQRGLLKTPEPHYLQEEVIPPGTPDTREMSRPESSASGPRIVEIPIEVEGRPSSKTSSHPRSDGPSDDERCPSRCESHREATPEPELEPVPVPVPVPEPEPQLAPIFDKEKVKALVSTEINLEKQLESVQNQLLALKQLPSEIENHLRIVSEQLHRIMELSGVQSSENSSRRGSSDEKMEKCAQEEERVSPEACKDEDEDHLRVSESEVSRSSPATVISEPPSIIEPQSEMEQVGESETSEMEVTLKDDEHRVKKYIASYETKMFRSRDPSPAPSHGSYEPDPNMSPKDQVIQELKHRGGRKRSHDLWPQAKQLELTYGRRWRCPNDFFNDEMIAEVLSGQAEVIRGKALGVNFKKYEKAWLPNYDHLMNSSVYKMLHKMEREPKTGIPARPPKVVAAEDILERVKTPA</sequence>
<evidence type="ECO:0000313" key="9">
    <source>
        <dbReference type="RefSeq" id="XP_011300960.1"/>
    </source>
</evidence>
<accession>A0A0C9RJK7</accession>
<dbReference type="Gene3D" id="2.30.42.10">
    <property type="match status" value="1"/>
</dbReference>
<dbReference type="FunFam" id="2.30.42.10:FF:000055">
    <property type="entry name" value="PDZ and LIM domain protein 3"/>
    <property type="match status" value="1"/>
</dbReference>
<reference evidence="9" key="2">
    <citation type="submission" date="2025-04" db="UniProtKB">
        <authorList>
            <consortium name="RefSeq"/>
        </authorList>
    </citation>
    <scope>IDENTIFICATION</scope>
    <source>
        <strain evidence="9">USDA-PBARC FA_bdor</strain>
        <tissue evidence="9">Whole organism</tissue>
    </source>
</reference>
<organism evidence="7">
    <name type="scientific">Fopius arisanus</name>
    <dbReference type="NCBI Taxonomy" id="64838"/>
    <lineage>
        <taxon>Eukaryota</taxon>
        <taxon>Metazoa</taxon>
        <taxon>Ecdysozoa</taxon>
        <taxon>Arthropoda</taxon>
        <taxon>Hexapoda</taxon>
        <taxon>Insecta</taxon>
        <taxon>Pterygota</taxon>
        <taxon>Neoptera</taxon>
        <taxon>Endopterygota</taxon>
        <taxon>Hymenoptera</taxon>
        <taxon>Apocrita</taxon>
        <taxon>Ichneumonoidea</taxon>
        <taxon>Braconidae</taxon>
        <taxon>Opiinae</taxon>
        <taxon>Fopius</taxon>
    </lineage>
</organism>
<dbReference type="EMBL" id="GBYB01013447">
    <property type="protein sequence ID" value="JAG83214.1"/>
    <property type="molecule type" value="Transcribed_RNA"/>
</dbReference>
<feature type="domain" description="PDZ" evidence="6">
    <location>
        <begin position="5"/>
        <end position="87"/>
    </location>
</feature>
<evidence type="ECO:0000313" key="7">
    <source>
        <dbReference type="EMBL" id="JAG83214.1"/>
    </source>
</evidence>
<dbReference type="GO" id="GO:0031941">
    <property type="term" value="C:filamentous actin"/>
    <property type="evidence" value="ECO:0007669"/>
    <property type="project" value="TreeGrafter"/>
</dbReference>
<evidence type="ECO:0000256" key="5">
    <source>
        <dbReference type="SAM" id="MobiDB-lite"/>
    </source>
</evidence>
<dbReference type="PANTHER" id="PTHR24214">
    <property type="entry name" value="PDZ AND LIM DOMAIN PROTEIN ZASP"/>
    <property type="match status" value="1"/>
</dbReference>
<dbReference type="GO" id="GO:0051371">
    <property type="term" value="F:muscle alpha-actinin binding"/>
    <property type="evidence" value="ECO:0007669"/>
    <property type="project" value="TreeGrafter"/>
</dbReference>
<feature type="region of interest" description="Disordered" evidence="5">
    <location>
        <begin position="451"/>
        <end position="510"/>
    </location>
</feature>
<evidence type="ECO:0000256" key="3">
    <source>
        <dbReference type="ARBA" id="ARBA00023038"/>
    </source>
</evidence>
<evidence type="ECO:0000259" key="6">
    <source>
        <dbReference type="PROSITE" id="PS50106"/>
    </source>
</evidence>
<comment type="subcellular location">
    <subcellularLocation>
        <location evidence="1">Cytoplasm</location>
    </subcellularLocation>
</comment>
<feature type="compositionally biased region" description="Basic and acidic residues" evidence="5">
    <location>
        <begin position="145"/>
        <end position="174"/>
    </location>
</feature>
<dbReference type="Proteomes" id="UP000694866">
    <property type="component" value="Unplaced"/>
</dbReference>
<evidence type="ECO:0000256" key="2">
    <source>
        <dbReference type="ARBA" id="ARBA00022490"/>
    </source>
</evidence>
<feature type="coiled-coil region" evidence="4">
    <location>
        <begin position="402"/>
        <end position="429"/>
    </location>
</feature>
<feature type="compositionally biased region" description="Pro residues" evidence="5">
    <location>
        <begin position="378"/>
        <end position="392"/>
    </location>
</feature>
<dbReference type="SMART" id="SM00228">
    <property type="entry name" value="PDZ"/>
    <property type="match status" value="1"/>
</dbReference>
<dbReference type="GO" id="GO:0003779">
    <property type="term" value="F:actin binding"/>
    <property type="evidence" value="ECO:0007669"/>
    <property type="project" value="TreeGrafter"/>
</dbReference>
<gene>
    <name evidence="7" type="primary">Zasp52_0</name>
    <name evidence="9" type="synonym">LOC105265252</name>
    <name evidence="7" type="ORF">g.38089</name>
</gene>
<proteinExistence type="predicted"/>
<keyword evidence="3" id="KW-0479">Metal-binding</keyword>
<dbReference type="GO" id="GO:0001725">
    <property type="term" value="C:stress fiber"/>
    <property type="evidence" value="ECO:0007669"/>
    <property type="project" value="TreeGrafter"/>
</dbReference>
<accession>A0A9R1T1G9</accession>
<keyword evidence="3" id="KW-0862">Zinc</keyword>
<keyword evidence="4" id="KW-0175">Coiled coil</keyword>
<dbReference type="GO" id="GO:0061061">
    <property type="term" value="P:muscle structure development"/>
    <property type="evidence" value="ECO:0007669"/>
    <property type="project" value="TreeGrafter"/>
</dbReference>
<evidence type="ECO:0000313" key="8">
    <source>
        <dbReference type="Proteomes" id="UP000694866"/>
    </source>
</evidence>
<dbReference type="RefSeq" id="XP_011300960.1">
    <property type="nucleotide sequence ID" value="XM_011302658.1"/>
</dbReference>
<keyword evidence="2" id="KW-0963">Cytoplasm</keyword>
<dbReference type="InterPro" id="IPR001478">
    <property type="entry name" value="PDZ"/>
</dbReference>
<dbReference type="Pfam" id="PF00595">
    <property type="entry name" value="PDZ"/>
    <property type="match status" value="1"/>
</dbReference>
<dbReference type="KEGG" id="fas:105265252"/>
<feature type="compositionally biased region" description="Basic and acidic residues" evidence="5">
    <location>
        <begin position="350"/>
        <end position="372"/>
    </location>
</feature>
<dbReference type="CDD" id="cd23068">
    <property type="entry name" value="PDZ_ZASP52-like"/>
    <property type="match status" value="1"/>
</dbReference>
<name>A0A0C9RJK7_9HYME</name>
<feature type="region of interest" description="Disordered" evidence="5">
    <location>
        <begin position="241"/>
        <end position="392"/>
    </location>
</feature>